<dbReference type="AlphaFoldDB" id="A0AAE1D586"/>
<keyword evidence="2" id="KW-1185">Reference proteome</keyword>
<reference evidence="1" key="1">
    <citation type="journal article" date="2023" name="G3 (Bethesda)">
        <title>A reference genome for the long-term kleptoplast-retaining sea slug Elysia crispata morphotype clarki.</title>
        <authorList>
            <person name="Eastman K.E."/>
            <person name="Pendleton A.L."/>
            <person name="Shaikh M.A."/>
            <person name="Suttiyut T."/>
            <person name="Ogas R."/>
            <person name="Tomko P."/>
            <person name="Gavelis G."/>
            <person name="Widhalm J.R."/>
            <person name="Wisecaver J.H."/>
        </authorList>
    </citation>
    <scope>NUCLEOTIDE SEQUENCE</scope>
    <source>
        <strain evidence="1">ECLA1</strain>
    </source>
</reference>
<name>A0AAE1D586_9GAST</name>
<dbReference type="Proteomes" id="UP001283361">
    <property type="component" value="Unassembled WGS sequence"/>
</dbReference>
<organism evidence="1 2">
    <name type="scientific">Elysia crispata</name>
    <name type="common">lettuce slug</name>
    <dbReference type="NCBI Taxonomy" id="231223"/>
    <lineage>
        <taxon>Eukaryota</taxon>
        <taxon>Metazoa</taxon>
        <taxon>Spiralia</taxon>
        <taxon>Lophotrochozoa</taxon>
        <taxon>Mollusca</taxon>
        <taxon>Gastropoda</taxon>
        <taxon>Heterobranchia</taxon>
        <taxon>Euthyneura</taxon>
        <taxon>Panpulmonata</taxon>
        <taxon>Sacoglossa</taxon>
        <taxon>Placobranchoidea</taxon>
        <taxon>Plakobranchidae</taxon>
        <taxon>Elysia</taxon>
    </lineage>
</organism>
<dbReference type="EMBL" id="JAWDGP010005441">
    <property type="protein sequence ID" value="KAK3756929.1"/>
    <property type="molecule type" value="Genomic_DNA"/>
</dbReference>
<protein>
    <submittedName>
        <fullName evidence="1">Uncharacterized protein</fullName>
    </submittedName>
</protein>
<accession>A0AAE1D586</accession>
<dbReference type="EMBL" id="JAWDGP010005441">
    <property type="protein sequence ID" value="KAK3756928.1"/>
    <property type="molecule type" value="Genomic_DNA"/>
</dbReference>
<proteinExistence type="predicted"/>
<evidence type="ECO:0000313" key="1">
    <source>
        <dbReference type="EMBL" id="KAK3756928.1"/>
    </source>
</evidence>
<sequence>MTILFPLTQASFHDDSIPTVLTQASFLDDSIATDSANEVKEEDFCVTVNHWSLRRSSSQTFPLSIRPTLQRSCSLLGITSTTNHQPGITAKLTGHLEDVQNIFTTDQIDP</sequence>
<gene>
    <name evidence="1" type="ORF">RRG08_007705</name>
</gene>
<evidence type="ECO:0000313" key="2">
    <source>
        <dbReference type="Proteomes" id="UP001283361"/>
    </source>
</evidence>
<comment type="caution">
    <text evidence="1">The sequence shown here is derived from an EMBL/GenBank/DDBJ whole genome shotgun (WGS) entry which is preliminary data.</text>
</comment>